<keyword evidence="3" id="KW-1185">Reference proteome</keyword>
<dbReference type="Pfam" id="PF06541">
    <property type="entry name" value="ABC_trans_CmpB"/>
    <property type="match status" value="1"/>
</dbReference>
<evidence type="ECO:0008006" key="4">
    <source>
        <dbReference type="Google" id="ProtNLM"/>
    </source>
</evidence>
<dbReference type="InterPro" id="IPR010540">
    <property type="entry name" value="CmpB_TMEM229"/>
</dbReference>
<protein>
    <recommendedName>
        <fullName evidence="4">ABC transporter permease</fullName>
    </recommendedName>
</protein>
<evidence type="ECO:0000256" key="1">
    <source>
        <dbReference type="SAM" id="Phobius"/>
    </source>
</evidence>
<dbReference type="EMBL" id="PKGS01000001">
    <property type="protein sequence ID" value="PKZ17398.1"/>
    <property type="molecule type" value="Genomic_DNA"/>
</dbReference>
<sequence length="252" mass="29076">MLKIYIIYFFVYAIIGWILEVAYNGINAGEYINCGVLNGPWCPIYGFAAISILILLRKVDTNSKIYLFVASMIITSLIELITGFILEKLFNKKWWDYSDKKFNIGGYICAEYSLLWGALCFILYETIHPMIAILVRSVPRKILIIVNIVIAIIFILDAISTINTILDINKKFKEIEESKEKLGEITTDIGERIANKGIATAEKTVNKRKEFDQRSIEFKQNFQKQGEKRILKAFPNLIKDLEDRDYDFSDLE</sequence>
<reference evidence="2 3" key="1">
    <citation type="submission" date="2017-12" db="EMBL/GenBank/DDBJ databases">
        <title>Phylogenetic diversity of female urinary microbiome.</title>
        <authorList>
            <person name="Thomas-White K."/>
            <person name="Wolfe A.J."/>
        </authorList>
    </citation>
    <scope>NUCLEOTIDE SEQUENCE [LARGE SCALE GENOMIC DNA]</scope>
    <source>
        <strain evidence="2 3">UMB0119</strain>
    </source>
</reference>
<organism evidence="2 3">
    <name type="scientific">Anaerococcus octavius</name>
    <dbReference type="NCBI Taxonomy" id="54007"/>
    <lineage>
        <taxon>Bacteria</taxon>
        <taxon>Bacillati</taxon>
        <taxon>Bacillota</taxon>
        <taxon>Tissierellia</taxon>
        <taxon>Tissierellales</taxon>
        <taxon>Peptoniphilaceae</taxon>
        <taxon>Anaerococcus</taxon>
    </lineage>
</organism>
<keyword evidence="1" id="KW-1133">Transmembrane helix</keyword>
<dbReference type="Proteomes" id="UP000234335">
    <property type="component" value="Unassembled WGS sequence"/>
</dbReference>
<name>A0A2I1MB95_9FIRM</name>
<keyword evidence="1" id="KW-0812">Transmembrane</keyword>
<feature type="transmembrane region" description="Helical" evidence="1">
    <location>
        <begin position="65"/>
        <end position="85"/>
    </location>
</feature>
<dbReference type="AlphaFoldDB" id="A0A2I1MB95"/>
<comment type="caution">
    <text evidence="2">The sequence shown here is derived from an EMBL/GenBank/DDBJ whole genome shotgun (WGS) entry which is preliminary data.</text>
</comment>
<proteinExistence type="predicted"/>
<feature type="transmembrane region" description="Helical" evidence="1">
    <location>
        <begin position="7"/>
        <end position="26"/>
    </location>
</feature>
<accession>A0A2I1MB95</accession>
<keyword evidence="1" id="KW-0472">Membrane</keyword>
<feature type="transmembrane region" description="Helical" evidence="1">
    <location>
        <begin position="38"/>
        <end position="56"/>
    </location>
</feature>
<feature type="transmembrane region" description="Helical" evidence="1">
    <location>
        <begin position="105"/>
        <end position="124"/>
    </location>
</feature>
<evidence type="ECO:0000313" key="2">
    <source>
        <dbReference type="EMBL" id="PKZ17398.1"/>
    </source>
</evidence>
<feature type="transmembrane region" description="Helical" evidence="1">
    <location>
        <begin position="144"/>
        <end position="166"/>
    </location>
</feature>
<gene>
    <name evidence="2" type="ORF">CYJ34_01440</name>
</gene>
<evidence type="ECO:0000313" key="3">
    <source>
        <dbReference type="Proteomes" id="UP000234335"/>
    </source>
</evidence>
<dbReference type="RefSeq" id="WP_101539558.1">
    <property type="nucleotide sequence ID" value="NZ_PKGS01000001.1"/>
</dbReference>